<dbReference type="STRING" id="4846.A0A367IYE8"/>
<name>A0A367IYE8_RHIST</name>
<keyword evidence="2" id="KW-1185">Reference proteome</keyword>
<evidence type="ECO:0008006" key="3">
    <source>
        <dbReference type="Google" id="ProtNLM"/>
    </source>
</evidence>
<evidence type="ECO:0000313" key="1">
    <source>
        <dbReference type="EMBL" id="RCH82715.1"/>
    </source>
</evidence>
<dbReference type="OrthoDB" id="2260578at2759"/>
<protein>
    <recommendedName>
        <fullName evidence="3">Transcription factor domain-containing protein</fullName>
    </recommendedName>
</protein>
<accession>A0A367IYE8</accession>
<proteinExistence type="predicted"/>
<dbReference type="EMBL" id="PJQM01005005">
    <property type="protein sequence ID" value="RCH82715.1"/>
    <property type="molecule type" value="Genomic_DNA"/>
</dbReference>
<gene>
    <name evidence="1" type="ORF">CU098_006069</name>
</gene>
<sequence length="302" mass="34889">MSTLGALYSSSEYHPVLFEKAEKVLKESKVQVFTVQALVIMCWYCHLVGDAKRCDGFRRQLSQAIEWLQLVQDDTDTKSRIYWVSWVMDQWIASCSLSEKMIIQWDSCCPWPLSEERFHELIRLSMILDEPQSGEDKLTEWLLCLPSNLDSTKTSCIMAKLYRLLYYTAQMISNQRHQHPLSNSICITAANTILYITEQIIDLGQTAFLYNIFFISLSFATSFVHLNSHSFASPTLVLKQANCTLLPNDEFDPLIQRYFANETSFELCNVQQILSDELFDFFLDNTSNVDLTYFSPIINTPP</sequence>
<organism evidence="1 2">
    <name type="scientific">Rhizopus stolonifer</name>
    <name type="common">Rhizopus nigricans</name>
    <dbReference type="NCBI Taxonomy" id="4846"/>
    <lineage>
        <taxon>Eukaryota</taxon>
        <taxon>Fungi</taxon>
        <taxon>Fungi incertae sedis</taxon>
        <taxon>Mucoromycota</taxon>
        <taxon>Mucoromycotina</taxon>
        <taxon>Mucoromycetes</taxon>
        <taxon>Mucorales</taxon>
        <taxon>Mucorineae</taxon>
        <taxon>Rhizopodaceae</taxon>
        <taxon>Rhizopus</taxon>
    </lineage>
</organism>
<dbReference type="AlphaFoldDB" id="A0A367IYE8"/>
<comment type="caution">
    <text evidence="1">The sequence shown here is derived from an EMBL/GenBank/DDBJ whole genome shotgun (WGS) entry which is preliminary data.</text>
</comment>
<dbReference type="CDD" id="cd12148">
    <property type="entry name" value="fungal_TF_MHR"/>
    <property type="match status" value="1"/>
</dbReference>
<reference evidence="1 2" key="1">
    <citation type="journal article" date="2018" name="G3 (Bethesda)">
        <title>Phylogenetic and Phylogenomic Definition of Rhizopus Species.</title>
        <authorList>
            <person name="Gryganskyi A.P."/>
            <person name="Golan J."/>
            <person name="Dolatabadi S."/>
            <person name="Mondo S."/>
            <person name="Robb S."/>
            <person name="Idnurm A."/>
            <person name="Muszewska A."/>
            <person name="Steczkiewicz K."/>
            <person name="Masonjones S."/>
            <person name="Liao H.L."/>
            <person name="Gajdeczka M.T."/>
            <person name="Anike F."/>
            <person name="Vuek A."/>
            <person name="Anishchenko I.M."/>
            <person name="Voigt K."/>
            <person name="de Hoog G.S."/>
            <person name="Smith M.E."/>
            <person name="Heitman J."/>
            <person name="Vilgalys R."/>
            <person name="Stajich J.E."/>
        </authorList>
    </citation>
    <scope>NUCLEOTIDE SEQUENCE [LARGE SCALE GENOMIC DNA]</scope>
    <source>
        <strain evidence="1 2">LSU 92-RS-03</strain>
    </source>
</reference>
<dbReference type="Proteomes" id="UP000253551">
    <property type="component" value="Unassembled WGS sequence"/>
</dbReference>
<evidence type="ECO:0000313" key="2">
    <source>
        <dbReference type="Proteomes" id="UP000253551"/>
    </source>
</evidence>